<dbReference type="GO" id="GO:0032357">
    <property type="term" value="F:oxidized purine DNA binding"/>
    <property type="evidence" value="ECO:0007669"/>
    <property type="project" value="TreeGrafter"/>
</dbReference>
<dbReference type="AlphaFoldDB" id="A0A928Q401"/>
<dbReference type="Gene3D" id="1.10.340.30">
    <property type="entry name" value="Hypothetical protein, domain 2"/>
    <property type="match status" value="1"/>
</dbReference>
<dbReference type="Gene3D" id="1.10.1670.10">
    <property type="entry name" value="Helix-hairpin-Helix base-excision DNA repair enzymes (C-terminal)"/>
    <property type="match status" value="1"/>
</dbReference>
<dbReference type="Pfam" id="PF00730">
    <property type="entry name" value="HhH-GPD"/>
    <property type="match status" value="1"/>
</dbReference>
<dbReference type="GO" id="GO:0046872">
    <property type="term" value="F:metal ion binding"/>
    <property type="evidence" value="ECO:0007669"/>
    <property type="project" value="UniProtKB-UniRule"/>
</dbReference>
<proteinExistence type="inferred from homology"/>
<keyword evidence="12" id="KW-0234">DNA repair</keyword>
<dbReference type="SMART" id="SM00478">
    <property type="entry name" value="ENDO3c"/>
    <property type="match status" value="1"/>
</dbReference>
<evidence type="ECO:0000256" key="9">
    <source>
        <dbReference type="ARBA" id="ARBA00022801"/>
    </source>
</evidence>
<dbReference type="Proteomes" id="UP000754750">
    <property type="component" value="Unassembled WGS sequence"/>
</dbReference>
<evidence type="ECO:0000313" key="16">
    <source>
        <dbReference type="EMBL" id="MBE6832262.1"/>
    </source>
</evidence>
<dbReference type="EC" id="3.2.2.31" evidence="4 14"/>
<comment type="catalytic activity">
    <reaction evidence="1 14">
        <text>Hydrolyzes free adenine bases from 7,8-dihydro-8-oxoguanine:adenine mismatched double-stranded DNA, leaving an apurinic site.</text>
        <dbReference type="EC" id="3.2.2.31"/>
    </reaction>
</comment>
<comment type="caution">
    <text evidence="16">The sequence shown here is derived from an EMBL/GenBank/DDBJ whole genome shotgun (WGS) entry which is preliminary data.</text>
</comment>
<dbReference type="Pfam" id="PF14815">
    <property type="entry name" value="NUDIX_4"/>
    <property type="match status" value="1"/>
</dbReference>
<dbReference type="PANTHER" id="PTHR42944">
    <property type="entry name" value="ADENINE DNA GLYCOSYLASE"/>
    <property type="match status" value="1"/>
</dbReference>
<dbReference type="Gene3D" id="3.90.79.10">
    <property type="entry name" value="Nucleoside Triphosphate Pyrophosphohydrolase"/>
    <property type="match status" value="1"/>
</dbReference>
<evidence type="ECO:0000256" key="1">
    <source>
        <dbReference type="ARBA" id="ARBA00000843"/>
    </source>
</evidence>
<evidence type="ECO:0000313" key="17">
    <source>
        <dbReference type="Proteomes" id="UP000754750"/>
    </source>
</evidence>
<dbReference type="FunFam" id="1.10.340.30:FF:000002">
    <property type="entry name" value="Adenine DNA glycosylase"/>
    <property type="match status" value="1"/>
</dbReference>
<dbReference type="GO" id="GO:0035485">
    <property type="term" value="F:adenine/guanine mispair binding"/>
    <property type="evidence" value="ECO:0007669"/>
    <property type="project" value="TreeGrafter"/>
</dbReference>
<evidence type="ECO:0000256" key="2">
    <source>
        <dbReference type="ARBA" id="ARBA00002933"/>
    </source>
</evidence>
<evidence type="ECO:0000259" key="15">
    <source>
        <dbReference type="SMART" id="SM00478"/>
    </source>
</evidence>
<dbReference type="NCBIfam" id="TIGR01084">
    <property type="entry name" value="mutY"/>
    <property type="match status" value="1"/>
</dbReference>
<dbReference type="InterPro" id="IPR005760">
    <property type="entry name" value="A/G_AdeGlyc_MutY"/>
</dbReference>
<keyword evidence="10 14" id="KW-0408">Iron</keyword>
<keyword evidence="9" id="KW-0378">Hydrolase</keyword>
<evidence type="ECO:0000256" key="12">
    <source>
        <dbReference type="ARBA" id="ARBA00023204"/>
    </source>
</evidence>
<dbReference type="PANTHER" id="PTHR42944:SF1">
    <property type="entry name" value="ADENINE DNA GLYCOSYLASE"/>
    <property type="match status" value="1"/>
</dbReference>
<evidence type="ECO:0000256" key="5">
    <source>
        <dbReference type="ARBA" id="ARBA00022023"/>
    </source>
</evidence>
<name>A0A928Q401_9FIRM</name>
<dbReference type="SUPFAM" id="SSF55811">
    <property type="entry name" value="Nudix"/>
    <property type="match status" value="1"/>
</dbReference>
<evidence type="ECO:0000256" key="8">
    <source>
        <dbReference type="ARBA" id="ARBA00022763"/>
    </source>
</evidence>
<dbReference type="InterPro" id="IPR015797">
    <property type="entry name" value="NUDIX_hydrolase-like_dom_sf"/>
</dbReference>
<dbReference type="GO" id="GO:0051539">
    <property type="term" value="F:4 iron, 4 sulfur cluster binding"/>
    <property type="evidence" value="ECO:0007669"/>
    <property type="project" value="UniProtKB-UniRule"/>
</dbReference>
<keyword evidence="6" id="KW-0004">4Fe-4S</keyword>
<evidence type="ECO:0000256" key="13">
    <source>
        <dbReference type="ARBA" id="ARBA00023295"/>
    </source>
</evidence>
<keyword evidence="7" id="KW-0479">Metal-binding</keyword>
<dbReference type="InterPro" id="IPR044298">
    <property type="entry name" value="MIG/MutY"/>
</dbReference>
<evidence type="ECO:0000256" key="7">
    <source>
        <dbReference type="ARBA" id="ARBA00022723"/>
    </source>
</evidence>
<comment type="function">
    <text evidence="2">Adenine glycosylase active on G-A mispairs. MutY also corrects error-prone DNA synthesis past GO lesions which are due to the oxidatively damaged form of guanine: 7,8-dihydro-8-oxoguanine (8-oxo-dGTP).</text>
</comment>
<comment type="cofactor">
    <cofactor evidence="14">
        <name>[4Fe-4S] cluster</name>
        <dbReference type="ChEBI" id="CHEBI:49883"/>
    </cofactor>
    <text evidence="14">Binds 1 [4Fe-4S] cluster.</text>
</comment>
<gene>
    <name evidence="16" type="primary">mutY</name>
    <name evidence="16" type="ORF">E7512_01540</name>
</gene>
<dbReference type="RefSeq" id="WP_326839795.1">
    <property type="nucleotide sequence ID" value="NZ_SVNY01000001.1"/>
</dbReference>
<organism evidence="16 17">
    <name type="scientific">Faecalispora sporosphaeroides</name>
    <dbReference type="NCBI Taxonomy" id="1549"/>
    <lineage>
        <taxon>Bacteria</taxon>
        <taxon>Bacillati</taxon>
        <taxon>Bacillota</taxon>
        <taxon>Clostridia</taxon>
        <taxon>Eubacteriales</taxon>
        <taxon>Oscillospiraceae</taxon>
        <taxon>Faecalispora</taxon>
    </lineage>
</organism>
<evidence type="ECO:0000256" key="10">
    <source>
        <dbReference type="ARBA" id="ARBA00023004"/>
    </source>
</evidence>
<keyword evidence="13 14" id="KW-0326">Glycosidase</keyword>
<feature type="domain" description="HhH-GPD" evidence="15">
    <location>
        <begin position="42"/>
        <end position="192"/>
    </location>
</feature>
<dbReference type="GO" id="GO:0006298">
    <property type="term" value="P:mismatch repair"/>
    <property type="evidence" value="ECO:0007669"/>
    <property type="project" value="TreeGrafter"/>
</dbReference>
<accession>A0A928Q401</accession>
<comment type="similarity">
    <text evidence="3 14">Belongs to the Nth/MutY family.</text>
</comment>
<dbReference type="CDD" id="cd03431">
    <property type="entry name" value="NUDIX_DNA_Glycosylase_C-MutY"/>
    <property type="match status" value="1"/>
</dbReference>
<evidence type="ECO:0000256" key="11">
    <source>
        <dbReference type="ARBA" id="ARBA00023014"/>
    </source>
</evidence>
<dbReference type="InterPro" id="IPR011257">
    <property type="entry name" value="DNA_glycosylase"/>
</dbReference>
<evidence type="ECO:0000256" key="14">
    <source>
        <dbReference type="RuleBase" id="RU365096"/>
    </source>
</evidence>
<dbReference type="SUPFAM" id="SSF48150">
    <property type="entry name" value="DNA-glycosylase"/>
    <property type="match status" value="1"/>
</dbReference>
<dbReference type="InterPro" id="IPR029119">
    <property type="entry name" value="MutY_C"/>
</dbReference>
<dbReference type="InterPro" id="IPR023170">
    <property type="entry name" value="HhH_base_excis_C"/>
</dbReference>
<dbReference type="GO" id="GO:0034039">
    <property type="term" value="F:8-oxo-7,8-dihydroguanine DNA N-glycosylase activity"/>
    <property type="evidence" value="ECO:0007669"/>
    <property type="project" value="TreeGrafter"/>
</dbReference>
<reference evidence="16" key="1">
    <citation type="submission" date="2019-04" db="EMBL/GenBank/DDBJ databases">
        <title>Evolution of Biomass-Degrading Anaerobic Consortia Revealed by Metagenomics.</title>
        <authorList>
            <person name="Peng X."/>
        </authorList>
    </citation>
    <scope>NUCLEOTIDE SEQUENCE</scope>
    <source>
        <strain evidence="16">SIG551</strain>
    </source>
</reference>
<keyword evidence="11" id="KW-0411">Iron-sulfur</keyword>
<evidence type="ECO:0000256" key="4">
    <source>
        <dbReference type="ARBA" id="ARBA00012045"/>
    </source>
</evidence>
<evidence type="ECO:0000256" key="3">
    <source>
        <dbReference type="ARBA" id="ARBA00008343"/>
    </source>
</evidence>
<dbReference type="GO" id="GO:0000701">
    <property type="term" value="F:purine-specific mismatch base pair DNA N-glycosylase activity"/>
    <property type="evidence" value="ECO:0007669"/>
    <property type="project" value="UniProtKB-EC"/>
</dbReference>
<dbReference type="InterPro" id="IPR003265">
    <property type="entry name" value="HhH-GPD_domain"/>
</dbReference>
<dbReference type="CDD" id="cd00056">
    <property type="entry name" value="ENDO3c"/>
    <property type="match status" value="1"/>
</dbReference>
<protein>
    <recommendedName>
        <fullName evidence="5 14">Adenine DNA glycosylase</fullName>
        <ecNumber evidence="4 14">3.2.2.31</ecNumber>
    </recommendedName>
</protein>
<dbReference type="GO" id="GO:0006284">
    <property type="term" value="P:base-excision repair"/>
    <property type="evidence" value="ECO:0007669"/>
    <property type="project" value="UniProtKB-UniRule"/>
</dbReference>
<sequence>MNASPDLNRIVQPLLSWYGRAARVLPWRENPQPYRVWVSEIMLQQTRVEAVKPYYERFLSALPTVEALAGAPEELLLKLWEGLGYYNRVRNLQRAALVMKERYGGQVPASFEALLALPGFGEYTAGAVASIAFGIRVPAVDGNVLRVISRLTADRRYMKDAAVKRQITGAVREILPERAGDFNQSLMELGATVCLPNGAPLCLLCPLNGLCAAYRQGIAAELPVKTAKRPRAIEERTVFLLCTEDRVALCRRPAKGLLAGLWELPGVPGVFSPEGAEDQLREWGLSEFILQPLPKAKHIFTHREWHMTAYAVRVSRPFGEFVWATYRELLEEYALPSAFKSYADMLKDWISVDI</sequence>
<keyword evidence="8 14" id="KW-0227">DNA damage</keyword>
<dbReference type="Pfam" id="PF00633">
    <property type="entry name" value="HHH"/>
    <property type="match status" value="1"/>
</dbReference>
<dbReference type="InterPro" id="IPR000445">
    <property type="entry name" value="HhH_motif"/>
</dbReference>
<evidence type="ECO:0000256" key="6">
    <source>
        <dbReference type="ARBA" id="ARBA00022485"/>
    </source>
</evidence>
<dbReference type="EMBL" id="SVNY01000001">
    <property type="protein sequence ID" value="MBE6832262.1"/>
    <property type="molecule type" value="Genomic_DNA"/>
</dbReference>